<dbReference type="Proteomes" id="UP001310594">
    <property type="component" value="Unassembled WGS sequence"/>
</dbReference>
<gene>
    <name evidence="2" type="ORF">LTR97_000298</name>
</gene>
<sequence>MPASNPPTPPPPAILPPEIWLTILPLIPYTPTQFSALRLISHHHNDLLTLHEKSLAPHLKTQTFDPQTLQSFPGMAVGSYRHLATLHTRLHTLQTLKATWTAITTANTNRELAWLEGRYEAVFRAGILLLYRLQDTTSSAGTMHIHSNSAEGTVLCPHCAKLALIAGLPATSLACLLFVLVAAVKILRVCGKAPIHARWCEGDMDVRSEVELACEEVLLERGVGVFMGLLVLGEEEGWALSVLQAEIAGMGDRQQPFASGLAKPATLISSLRAALAEKTGCGKGQVVGRMWEILSGTKFDRLGEDGEMMGKLVRGEEVGEGGKRMGF</sequence>
<feature type="transmembrane region" description="Helical" evidence="1">
    <location>
        <begin position="162"/>
        <end position="184"/>
    </location>
</feature>
<protein>
    <recommendedName>
        <fullName evidence="4">F-box domain-containing protein</fullName>
    </recommendedName>
</protein>
<evidence type="ECO:0008006" key="4">
    <source>
        <dbReference type="Google" id="ProtNLM"/>
    </source>
</evidence>
<comment type="caution">
    <text evidence="2">The sequence shown here is derived from an EMBL/GenBank/DDBJ whole genome shotgun (WGS) entry which is preliminary data.</text>
</comment>
<accession>A0AAN7WK50</accession>
<name>A0AAN7WK50_9PEZI</name>
<dbReference type="EMBL" id="JAVRQU010000001">
    <property type="protein sequence ID" value="KAK5707760.1"/>
    <property type="molecule type" value="Genomic_DNA"/>
</dbReference>
<proteinExistence type="predicted"/>
<evidence type="ECO:0000313" key="2">
    <source>
        <dbReference type="EMBL" id="KAK5707760.1"/>
    </source>
</evidence>
<keyword evidence="1" id="KW-0472">Membrane</keyword>
<organism evidence="2 3">
    <name type="scientific">Elasticomyces elasticus</name>
    <dbReference type="NCBI Taxonomy" id="574655"/>
    <lineage>
        <taxon>Eukaryota</taxon>
        <taxon>Fungi</taxon>
        <taxon>Dikarya</taxon>
        <taxon>Ascomycota</taxon>
        <taxon>Pezizomycotina</taxon>
        <taxon>Dothideomycetes</taxon>
        <taxon>Dothideomycetidae</taxon>
        <taxon>Mycosphaerellales</taxon>
        <taxon>Teratosphaeriaceae</taxon>
        <taxon>Elasticomyces</taxon>
    </lineage>
</organism>
<dbReference type="AlphaFoldDB" id="A0AAN7WK50"/>
<keyword evidence="1" id="KW-1133">Transmembrane helix</keyword>
<reference evidence="2" key="1">
    <citation type="submission" date="2023-08" db="EMBL/GenBank/DDBJ databases">
        <title>Black Yeasts Isolated from many extreme environments.</title>
        <authorList>
            <person name="Coleine C."/>
            <person name="Stajich J.E."/>
            <person name="Selbmann L."/>
        </authorList>
    </citation>
    <scope>NUCLEOTIDE SEQUENCE</scope>
    <source>
        <strain evidence="2">CCFEE 5810</strain>
    </source>
</reference>
<evidence type="ECO:0000256" key="1">
    <source>
        <dbReference type="SAM" id="Phobius"/>
    </source>
</evidence>
<evidence type="ECO:0000313" key="3">
    <source>
        <dbReference type="Proteomes" id="UP001310594"/>
    </source>
</evidence>
<keyword evidence="1" id="KW-0812">Transmembrane</keyword>